<accession>A0A0E3X8Z4</accession>
<organism evidence="1 2">
    <name type="scientific">Cyprinid herpesvirus 2</name>
    <name type="common">CyHV-2</name>
    <dbReference type="NCBI Taxonomy" id="317878"/>
    <lineage>
        <taxon>Viruses</taxon>
        <taxon>Duplodnaviria</taxon>
        <taxon>Heunggongvirae</taxon>
        <taxon>Peploviricota</taxon>
        <taxon>Herviviricetes</taxon>
        <taxon>Herpesvirales</taxon>
        <taxon>Alloherpesviridae</taxon>
        <taxon>Cyvirus</taxon>
        <taxon>Cyvirus cyprinidallo2</taxon>
    </lineage>
</organism>
<proteinExistence type="predicted"/>
<evidence type="ECO:0000313" key="1">
    <source>
        <dbReference type="EMBL" id="AKC01992.1"/>
    </source>
</evidence>
<sequence>MAVRGAQVLNYYDQRIPYEGYLHLHLQDNSDEPRRLYHRTLSSRAYKPPKTPIFNEPDWKPKRIKRRLLTCVHPTFGKISYYNGRPIRVSLEKSKRLWTSRYIADDDEQQPQESTVWGLSRGLFTLVSIPSLLAASVRFGNRSVRIVRNDSSKSYAEWLPDDDWKTVRVRVDNIRRASASLAYLLYLSDIRQVYFEKGTEEIAGALSRIMARFYLDASGDRPDLIRAFMVQTMAQYALDFAGMSRDGGWNPPLTFYDAAPEPLPMMGIRQAVTVYEVGKNKEKNKEKKVMIPYHVSRKGVSLVMSDASEYPINIVQIAEPALEEFEDRQSVTALVHIYNYGPVAAHCPTAGVTLLRKNNLRHSRLIYTVLLIRDKTAPKKKPLEEDDKYDFDGELKVDEPKPTRPLDVDQKLFRNFCRIRVPNLDPDNESDDRWLRFLCGILECVAEKPVVVDAAKLDRSITQRIFEACCVAGTARKWGMAGRCVTLVRDEAMVPFQLRTDPMLDFGVGLVPINDGGYRSVTNVLNANVIDSRWGAFDSFVSAGLFAGAYSVPVEVTLKTRTSDELESFPSWIGSSLGRRNNAATFGTALQTFSTTQRDADLLQYLESGGLGGCYARQRVMARKAITDNRDDKTFYWDPSLETLRGSGNYVRNRLEFFLPRTNIDRVLVTDTIQFADSRNKTVTVVDKEVVRLGLKVVSRKISHRSELLQLTGPRAACFGPDDVNRLKWIEFNGWLGGIGAIEWSPEPKTPLFYFEPERVTKRRTVERNLNDYQKALFYAENDRRHYFSDWVGMVCSMLELDPEIMMIWCRACCVKFHAFGPKRRGLDSSMTEGTPIPYVKRLDASALRPFKADKDVIEAVASCHGDSAKEPRWAALPVACRTVPTRRTAAMSQKQHAHIINALVNEHGYTPGLSEYAFESIEAYEYLLVGAFVLTHLKKTTLDVLLLDIGQISAAADSLLNTAWYTVDAPSCFLVKHHTASYGNPLECLVALTVRSCAWVQCDKGSALVHTADSCLAKPSEEPVHATKLRIVLMIFLTLFEYSKLDEDVWLALLGPLLPTRDIAPHAEAGVEDASVVTYSPNALHDLEDALTREAAALSARIWRDLDLTELDVSDALCGVFWRLFSIYVGAVAPYKRVPACVALNGTTYDAAVPADGDYFLKLPRVSCRGITFSVRNPWNDLRHAFVILSDNSKGSDDVVHRHIVMDELTTIYTPDLDREMVVLPDMQDRLTVRWKESYRECAISYFDRQRVRTCETYLPDCLPEFLQAAVLESDPYTLKWTIEPRMKPMTDDSGRVQELIGVPFRFQSFAVSMHPLSRPHLGATRGTHRILKVETRKGYRYQTVFEPDDLKLSVRARGARGRGEASTAQSLPIPSSSTEFPDELELTVASVPDNPSIDRYVRTFASRIVYDSRACRHLFTTVFLRPLESIDDTLNAMGHAIPKTKRKGGWLLVEFKEMPQQQTVAVSEWYDKRGAPFAQTVAISCKARCLKPALVNCLFEKWRGIKPALTVIRTDCSGVATECIEAVLTVNMTELPTFRCVVVQNPDGLDLDAQFFRDLDFIDDVRPLQPEREVSSQYGMGDKKRDVRQVFVALDQLHRKTDILRETKDYMRRDKLEIMWTSFDSHYKFSSDDNYIVVYETGNKWTLPRLKELLKKSPLARATVCLRSPRESPSYTDLEGRLLVNFFKESPVMYLSKWLKSFASIAPVSRLGPDTISFQSYPDYGSFFDDARRVNADERKLQVLTMPAATGGRYFFTVDSQAPQQSVFEHALIRHHLEMSLTVESAMGHGVDVFRASFLMNSDPMRWNWKPIRELLTSKRRDHHLGKPRWYGACLDDMTTDSWRDCTTIGKLTSPWLEMIDSVCPGAIHTERSTVYTHSVPVMNQNVDRDVSTKLVVDYPGEYDAVVSIVFDDTSSPSVKFVGVDIEGSPVFVQSHREVLFACFMRLYSMGCVKLVVEYDEEDDGDEMFSTMTYALELMEKTCHSRFAYVSVGGYVKQPMVVLHNDIDQGTLLIDNRFDDAFHEKWAPAKPSTCRDLWRSCLSGSAAFTPEVVKTLRLHRDYKRQLLALPLY</sequence>
<name>A0A0E3X8Z4_CYHV2</name>
<dbReference type="Proteomes" id="UP000126788">
    <property type="component" value="Genome"/>
</dbReference>
<dbReference type="EMBL" id="KM200722">
    <property type="protein sequence ID" value="AKC01992.1"/>
    <property type="molecule type" value="Genomic_DNA"/>
</dbReference>
<reference evidence="2" key="1">
    <citation type="journal article" date="2022" name="Can. J. Microbiol.">
        <title>Characterization and Prevalence of A New Fatal Genotype CyHV-2 in Mainland China.</title>
        <authorList>
            <person name="Li L."/>
            <person name="Luo Y."/>
            <person name="Gao Z."/>
            <person name="Huang J."/>
            <person name="Zheng X."/>
            <person name="Nie H."/>
            <person name="Zhang J."/>
            <person name="Lin L."/>
            <person name="Yuan J."/>
        </authorList>
    </citation>
    <scope>NUCLEOTIDE SEQUENCE [LARGE SCALE GENOMIC DNA]</scope>
</reference>
<evidence type="ECO:0000313" key="2">
    <source>
        <dbReference type="Proteomes" id="UP000126788"/>
    </source>
</evidence>
<protein>
    <submittedName>
        <fullName evidence="1">Uncharacterized protein</fullName>
    </submittedName>
</protein>